<organism evidence="2 3">
    <name type="scientific">Altererythrobacter xiamenensis</name>
    <dbReference type="NCBI Taxonomy" id="1316679"/>
    <lineage>
        <taxon>Bacteria</taxon>
        <taxon>Pseudomonadati</taxon>
        <taxon>Pseudomonadota</taxon>
        <taxon>Alphaproteobacteria</taxon>
        <taxon>Sphingomonadales</taxon>
        <taxon>Erythrobacteraceae</taxon>
        <taxon>Altererythrobacter</taxon>
    </lineage>
</organism>
<feature type="compositionally biased region" description="Basic and acidic residues" evidence="1">
    <location>
        <begin position="53"/>
        <end position="66"/>
    </location>
</feature>
<name>A0A1Y6EJL6_9SPHN</name>
<feature type="compositionally biased region" description="Pro residues" evidence="1">
    <location>
        <begin position="8"/>
        <end position="17"/>
    </location>
</feature>
<protein>
    <submittedName>
        <fullName evidence="2">Uncharacterized protein</fullName>
    </submittedName>
</protein>
<evidence type="ECO:0000313" key="2">
    <source>
        <dbReference type="EMBL" id="SMQ62576.1"/>
    </source>
</evidence>
<accession>A0A1Y6EJL6</accession>
<reference evidence="3" key="1">
    <citation type="submission" date="2017-04" db="EMBL/GenBank/DDBJ databases">
        <authorList>
            <person name="Varghese N."/>
            <person name="Submissions S."/>
        </authorList>
    </citation>
    <scope>NUCLEOTIDE SEQUENCE [LARGE SCALE GENOMIC DNA]</scope>
</reference>
<feature type="compositionally biased region" description="Basic and acidic residues" evidence="1">
    <location>
        <begin position="21"/>
        <end position="45"/>
    </location>
</feature>
<evidence type="ECO:0000256" key="1">
    <source>
        <dbReference type="SAM" id="MobiDB-lite"/>
    </source>
</evidence>
<dbReference type="Proteomes" id="UP000194420">
    <property type="component" value="Unassembled WGS sequence"/>
</dbReference>
<dbReference type="OrthoDB" id="7433461at2"/>
<proteinExistence type="predicted"/>
<dbReference type="AlphaFoldDB" id="A0A1Y6EJL6"/>
<dbReference type="EMBL" id="FXWG01000001">
    <property type="protein sequence ID" value="SMQ62576.1"/>
    <property type="molecule type" value="Genomic_DNA"/>
</dbReference>
<keyword evidence="3" id="KW-1185">Reference proteome</keyword>
<sequence length="77" mass="8305">MPDYDTPLTPPDTPPVIDPDVDPKTAAEMEKGGEAEGEVQGERSSPDQIDTELSDKLVRRDKRDGAGEAALDQMPPD</sequence>
<dbReference type="RefSeq" id="WP_086436620.1">
    <property type="nucleotide sequence ID" value="NZ_FXWG01000001.1"/>
</dbReference>
<gene>
    <name evidence="2" type="ORF">SAMN06297468_0722</name>
</gene>
<evidence type="ECO:0000313" key="3">
    <source>
        <dbReference type="Proteomes" id="UP000194420"/>
    </source>
</evidence>
<feature type="region of interest" description="Disordered" evidence="1">
    <location>
        <begin position="1"/>
        <end position="77"/>
    </location>
</feature>